<organism evidence="6 7">
    <name type="scientific">Aspergillus ibericus CBS 121593</name>
    <dbReference type="NCBI Taxonomy" id="1448316"/>
    <lineage>
        <taxon>Eukaryota</taxon>
        <taxon>Fungi</taxon>
        <taxon>Dikarya</taxon>
        <taxon>Ascomycota</taxon>
        <taxon>Pezizomycotina</taxon>
        <taxon>Eurotiomycetes</taxon>
        <taxon>Eurotiomycetidae</taxon>
        <taxon>Eurotiales</taxon>
        <taxon>Aspergillaceae</taxon>
        <taxon>Aspergillus</taxon>
        <taxon>Aspergillus subgen. Circumdati</taxon>
    </lineage>
</organism>
<dbReference type="SMART" id="SM00398">
    <property type="entry name" value="HMG"/>
    <property type="match status" value="1"/>
</dbReference>
<dbReference type="GO" id="GO:0000978">
    <property type="term" value="F:RNA polymerase II cis-regulatory region sequence-specific DNA binding"/>
    <property type="evidence" value="ECO:0007669"/>
    <property type="project" value="TreeGrafter"/>
</dbReference>
<dbReference type="GO" id="GO:0005634">
    <property type="term" value="C:nucleus"/>
    <property type="evidence" value="ECO:0007669"/>
    <property type="project" value="UniProtKB-UniRule"/>
</dbReference>
<dbReference type="EMBL" id="KZ824437">
    <property type="protein sequence ID" value="RAL01032.1"/>
    <property type="molecule type" value="Genomic_DNA"/>
</dbReference>
<keyword evidence="2 3" id="KW-0539">Nucleus</keyword>
<dbReference type="GeneID" id="37228691"/>
<dbReference type="RefSeq" id="XP_025575359.1">
    <property type="nucleotide sequence ID" value="XM_025723826.1"/>
</dbReference>
<accession>A0A395GZK0</accession>
<dbReference type="AlphaFoldDB" id="A0A395GZK0"/>
<protein>
    <submittedName>
        <fullName evidence="6">HMG box protein</fullName>
    </submittedName>
</protein>
<feature type="region of interest" description="Disordered" evidence="4">
    <location>
        <begin position="258"/>
        <end position="309"/>
    </location>
</feature>
<dbReference type="InterPro" id="IPR009071">
    <property type="entry name" value="HMG_box_dom"/>
</dbReference>
<evidence type="ECO:0000256" key="2">
    <source>
        <dbReference type="ARBA" id="ARBA00023242"/>
    </source>
</evidence>
<feature type="compositionally biased region" description="Polar residues" evidence="4">
    <location>
        <begin position="286"/>
        <end position="299"/>
    </location>
</feature>
<dbReference type="InterPro" id="IPR051356">
    <property type="entry name" value="SOX/SOX-like_TF"/>
</dbReference>
<keyword evidence="1 3" id="KW-0238">DNA-binding</keyword>
<dbReference type="GO" id="GO:0000981">
    <property type="term" value="F:DNA-binding transcription factor activity, RNA polymerase II-specific"/>
    <property type="evidence" value="ECO:0007669"/>
    <property type="project" value="TreeGrafter"/>
</dbReference>
<feature type="compositionally biased region" description="Low complexity" evidence="4">
    <location>
        <begin position="300"/>
        <end position="309"/>
    </location>
</feature>
<feature type="DNA-binding region" description="HMG box" evidence="3">
    <location>
        <begin position="196"/>
        <end position="264"/>
    </location>
</feature>
<dbReference type="CDD" id="cd01389">
    <property type="entry name" value="HMG-box_ROX1-like"/>
    <property type="match status" value="1"/>
</dbReference>
<evidence type="ECO:0000256" key="3">
    <source>
        <dbReference type="PROSITE-ProRule" id="PRU00267"/>
    </source>
</evidence>
<dbReference type="InterPro" id="IPR036910">
    <property type="entry name" value="HMG_box_dom_sf"/>
</dbReference>
<sequence>MTTAATARFIRGPPPSPPQSTDGDPTSDAHRNACGMLQSVYGHHDAYAASALHGNHHAPGEVTYEHRSHSQDYISSSSQYVSSGEYPRTLSMQNPMAPNGLQVNTPPPAADEALVADSVSRWSSPPTHKQVTRARVARSPRVRRRKNKKETKIQLNGPLSEITKHLTHIPIGDMESLVNRPMEERHKAVLEKNGKVARPMNSFMLYRSAYAARIKHLFGQNNHQVVSEAAGNSWRMEPREIREKYELLASIEKSNHLKAHPGYKFSPSKDKKKRPGSEDERPLANTPGSSPALLQTRAMSSSEVGSSGWESREITPFDFADHGLLPSDGYLTSSAWHAANHGRSHPGMIPSSEPSHYLQQTIHAALMPHVEDVRFKKSSLHGIQYATSSTPLAALPGASHHDLLQPSTSMPSDGQLDPQLLTLQTELQSPSQLFGGSHYLWQESPTNCYPPATSSLAPNSVQYPAGTYPPGLHSLETDPTLDGPNGEFDTWINQGTAY</sequence>
<dbReference type="VEuPathDB" id="FungiDB:BO80DRAFT_493543"/>
<feature type="domain" description="HMG box" evidence="5">
    <location>
        <begin position="196"/>
        <end position="264"/>
    </location>
</feature>
<proteinExistence type="predicted"/>
<dbReference type="SUPFAM" id="SSF47095">
    <property type="entry name" value="HMG-box"/>
    <property type="match status" value="1"/>
</dbReference>
<evidence type="ECO:0000256" key="1">
    <source>
        <dbReference type="ARBA" id="ARBA00023125"/>
    </source>
</evidence>
<evidence type="ECO:0000313" key="7">
    <source>
        <dbReference type="Proteomes" id="UP000249402"/>
    </source>
</evidence>
<feature type="region of interest" description="Disordered" evidence="4">
    <location>
        <begin position="467"/>
        <end position="498"/>
    </location>
</feature>
<dbReference type="PANTHER" id="PTHR45789:SF2">
    <property type="entry name" value="FI18025P1"/>
    <property type="match status" value="1"/>
</dbReference>
<dbReference type="OrthoDB" id="2307332at2759"/>
<keyword evidence="7" id="KW-1185">Reference proteome</keyword>
<dbReference type="Proteomes" id="UP000249402">
    <property type="component" value="Unassembled WGS sequence"/>
</dbReference>
<dbReference type="STRING" id="1448316.A0A395GZK0"/>
<dbReference type="Pfam" id="PF00505">
    <property type="entry name" value="HMG_box"/>
    <property type="match status" value="1"/>
</dbReference>
<gene>
    <name evidence="6" type="ORF">BO80DRAFT_493543</name>
</gene>
<evidence type="ECO:0000256" key="4">
    <source>
        <dbReference type="SAM" id="MobiDB-lite"/>
    </source>
</evidence>
<feature type="region of interest" description="Disordered" evidence="4">
    <location>
        <begin position="1"/>
        <end position="33"/>
    </location>
</feature>
<evidence type="ECO:0000259" key="5">
    <source>
        <dbReference type="PROSITE" id="PS50118"/>
    </source>
</evidence>
<dbReference type="Gene3D" id="1.10.30.10">
    <property type="entry name" value="High mobility group box domain"/>
    <property type="match status" value="1"/>
</dbReference>
<reference evidence="6 7" key="1">
    <citation type="submission" date="2018-02" db="EMBL/GenBank/DDBJ databases">
        <title>The genomes of Aspergillus section Nigri reveals drivers in fungal speciation.</title>
        <authorList>
            <consortium name="DOE Joint Genome Institute"/>
            <person name="Vesth T.C."/>
            <person name="Nybo J."/>
            <person name="Theobald S."/>
            <person name="Brandl J."/>
            <person name="Frisvad J.C."/>
            <person name="Nielsen K.F."/>
            <person name="Lyhne E.K."/>
            <person name="Kogle M.E."/>
            <person name="Kuo A."/>
            <person name="Riley R."/>
            <person name="Clum A."/>
            <person name="Nolan M."/>
            <person name="Lipzen A."/>
            <person name="Salamov A."/>
            <person name="Henrissat B."/>
            <person name="Wiebenga A."/>
            <person name="De vries R.P."/>
            <person name="Grigoriev I.V."/>
            <person name="Mortensen U.H."/>
            <person name="Andersen M.R."/>
            <person name="Baker S.E."/>
        </authorList>
    </citation>
    <scope>NUCLEOTIDE SEQUENCE [LARGE SCALE GENOMIC DNA]</scope>
    <source>
        <strain evidence="6 7">CBS 121593</strain>
    </source>
</reference>
<evidence type="ECO:0000313" key="6">
    <source>
        <dbReference type="EMBL" id="RAL01032.1"/>
    </source>
</evidence>
<dbReference type="PROSITE" id="PS50118">
    <property type="entry name" value="HMG_BOX_2"/>
    <property type="match status" value="1"/>
</dbReference>
<dbReference type="PANTHER" id="PTHR45789">
    <property type="entry name" value="FI18025P1"/>
    <property type="match status" value="1"/>
</dbReference>
<name>A0A395GZK0_9EURO</name>